<feature type="non-terminal residue" evidence="2">
    <location>
        <position position="1"/>
    </location>
</feature>
<accession>K0RSG8</accession>
<evidence type="ECO:0000313" key="3">
    <source>
        <dbReference type="Proteomes" id="UP000266841"/>
    </source>
</evidence>
<evidence type="ECO:0000256" key="1">
    <source>
        <dbReference type="SAM" id="MobiDB-lite"/>
    </source>
</evidence>
<name>K0RSG8_THAOC</name>
<dbReference type="Proteomes" id="UP000266841">
    <property type="component" value="Unassembled WGS sequence"/>
</dbReference>
<keyword evidence="3" id="KW-1185">Reference proteome</keyword>
<evidence type="ECO:0000313" key="2">
    <source>
        <dbReference type="EMBL" id="EJK49607.1"/>
    </source>
</evidence>
<feature type="compositionally biased region" description="Basic and acidic residues" evidence="1">
    <location>
        <begin position="22"/>
        <end position="36"/>
    </location>
</feature>
<organism evidence="2 3">
    <name type="scientific">Thalassiosira oceanica</name>
    <name type="common">Marine diatom</name>
    <dbReference type="NCBI Taxonomy" id="159749"/>
    <lineage>
        <taxon>Eukaryota</taxon>
        <taxon>Sar</taxon>
        <taxon>Stramenopiles</taxon>
        <taxon>Ochrophyta</taxon>
        <taxon>Bacillariophyta</taxon>
        <taxon>Coscinodiscophyceae</taxon>
        <taxon>Thalassiosirophycidae</taxon>
        <taxon>Thalassiosirales</taxon>
        <taxon>Thalassiosiraceae</taxon>
        <taxon>Thalassiosira</taxon>
    </lineage>
</organism>
<feature type="region of interest" description="Disordered" evidence="1">
    <location>
        <begin position="22"/>
        <end position="44"/>
    </location>
</feature>
<reference evidence="2 3" key="1">
    <citation type="journal article" date="2012" name="Genome Biol.">
        <title>Genome and low-iron response of an oceanic diatom adapted to chronic iron limitation.</title>
        <authorList>
            <person name="Lommer M."/>
            <person name="Specht M."/>
            <person name="Roy A.S."/>
            <person name="Kraemer L."/>
            <person name="Andreson R."/>
            <person name="Gutowska M.A."/>
            <person name="Wolf J."/>
            <person name="Bergner S.V."/>
            <person name="Schilhabel M.B."/>
            <person name="Klostermeier U.C."/>
            <person name="Beiko R.G."/>
            <person name="Rosenstiel P."/>
            <person name="Hippler M."/>
            <person name="Laroche J."/>
        </authorList>
    </citation>
    <scope>NUCLEOTIDE SEQUENCE [LARGE SCALE GENOMIC DNA]</scope>
    <source>
        <strain evidence="2 3">CCMP1005</strain>
    </source>
</reference>
<protein>
    <submittedName>
        <fullName evidence="2">Uncharacterized protein</fullName>
    </submittedName>
</protein>
<dbReference type="AlphaFoldDB" id="K0RSG8"/>
<comment type="caution">
    <text evidence="2">The sequence shown here is derived from an EMBL/GenBank/DDBJ whole genome shotgun (WGS) entry which is preliminary data.</text>
</comment>
<sequence>LMIMEHCKNLYFESERKCNITREAHDRPSTQRDPRGPQRLIHSM</sequence>
<dbReference type="EMBL" id="AGNL01044613">
    <property type="protein sequence ID" value="EJK49607.1"/>
    <property type="molecule type" value="Genomic_DNA"/>
</dbReference>
<gene>
    <name evidence="2" type="ORF">THAOC_31502</name>
</gene>
<proteinExistence type="predicted"/>